<dbReference type="PANTHER" id="PTHR19432:SF26">
    <property type="entry name" value="MAJOR FACILITATOR SUPERFAMILY (MFS) PROFILE DOMAIN-CONTAINING PROTEIN"/>
    <property type="match status" value="1"/>
</dbReference>
<evidence type="ECO:0000256" key="3">
    <source>
        <dbReference type="ARBA" id="ARBA00022692"/>
    </source>
</evidence>
<feature type="transmembrane region" description="Helical" evidence="7">
    <location>
        <begin position="107"/>
        <end position="125"/>
    </location>
</feature>
<dbReference type="InterPro" id="IPR018043">
    <property type="entry name" value="Na/Gal_symport_CS"/>
</dbReference>
<dbReference type="Pfam" id="PF07690">
    <property type="entry name" value="MFS_1"/>
    <property type="match status" value="1"/>
</dbReference>
<dbReference type="HOGENOM" id="CLU_024668_0_0_1"/>
<feature type="domain" description="Tc1-like transposase DDE" evidence="8">
    <location>
        <begin position="577"/>
        <end position="659"/>
    </location>
</feature>
<feature type="region of interest" description="Disordered" evidence="6">
    <location>
        <begin position="8"/>
        <end position="27"/>
    </location>
</feature>
<dbReference type="GO" id="GO:0003676">
    <property type="term" value="F:nucleic acid binding"/>
    <property type="evidence" value="ECO:0007669"/>
    <property type="project" value="InterPro"/>
</dbReference>
<dbReference type="InterPro" id="IPR036259">
    <property type="entry name" value="MFS_trans_sf"/>
</dbReference>
<keyword evidence="2" id="KW-0813">Transport</keyword>
<comment type="caution">
    <text evidence="9">The sequence shown here is derived from an EMBL/GenBank/DDBJ whole genome shotgun (WGS) entry which is preliminary data.</text>
</comment>
<evidence type="ECO:0000256" key="2">
    <source>
        <dbReference type="ARBA" id="ARBA00022448"/>
    </source>
</evidence>
<dbReference type="Gene3D" id="3.30.420.10">
    <property type="entry name" value="Ribonuclease H-like superfamily/Ribonuclease H"/>
    <property type="match status" value="1"/>
</dbReference>
<feature type="transmembrane region" description="Helical" evidence="7">
    <location>
        <begin position="386"/>
        <end position="408"/>
    </location>
</feature>
<dbReference type="GO" id="GO:0016020">
    <property type="term" value="C:membrane"/>
    <property type="evidence" value="ECO:0007669"/>
    <property type="project" value="UniProtKB-SubCell"/>
</dbReference>
<keyword evidence="4 7" id="KW-1133">Transmembrane helix</keyword>
<feature type="transmembrane region" description="Helical" evidence="7">
    <location>
        <begin position="270"/>
        <end position="291"/>
    </location>
</feature>
<dbReference type="AlphaFoldDB" id="V9FRR6"/>
<dbReference type="PANTHER" id="PTHR19432">
    <property type="entry name" value="SUGAR TRANSPORTER"/>
    <property type="match status" value="1"/>
</dbReference>
<accession>V9FRR6</accession>
<dbReference type="Proteomes" id="UP000018721">
    <property type="component" value="Unassembled WGS sequence"/>
</dbReference>
<organism evidence="9 10">
    <name type="scientific">Phytophthora nicotianae P1569</name>
    <dbReference type="NCBI Taxonomy" id="1317065"/>
    <lineage>
        <taxon>Eukaryota</taxon>
        <taxon>Sar</taxon>
        <taxon>Stramenopiles</taxon>
        <taxon>Oomycota</taxon>
        <taxon>Peronosporomycetes</taxon>
        <taxon>Peronosporales</taxon>
        <taxon>Peronosporaceae</taxon>
        <taxon>Phytophthora</taxon>
    </lineage>
</organism>
<gene>
    <name evidence="9" type="ORF">F443_02992</name>
</gene>
<reference evidence="9 10" key="1">
    <citation type="submission" date="2013-11" db="EMBL/GenBank/DDBJ databases">
        <title>The Genome Sequence of Phytophthora parasitica P1569.</title>
        <authorList>
            <consortium name="The Broad Institute Genomics Platform"/>
            <person name="Russ C."/>
            <person name="Tyler B."/>
            <person name="Panabieres F."/>
            <person name="Shan W."/>
            <person name="Tripathy S."/>
            <person name="Grunwald N."/>
            <person name="Machado M."/>
            <person name="Johnson C.S."/>
            <person name="Arredondo F."/>
            <person name="Hong C."/>
            <person name="Coffey M."/>
            <person name="Young S.K."/>
            <person name="Zeng Q."/>
            <person name="Gargeya S."/>
            <person name="Fitzgerald M."/>
            <person name="Abouelleil A."/>
            <person name="Alvarado L."/>
            <person name="Chapman S.B."/>
            <person name="Gainer-Dewar J."/>
            <person name="Goldberg J."/>
            <person name="Griggs A."/>
            <person name="Gujja S."/>
            <person name="Hansen M."/>
            <person name="Howarth C."/>
            <person name="Imamovic A."/>
            <person name="Ireland A."/>
            <person name="Larimer J."/>
            <person name="McCowan C."/>
            <person name="Murphy C."/>
            <person name="Pearson M."/>
            <person name="Poon T.W."/>
            <person name="Priest M."/>
            <person name="Roberts A."/>
            <person name="Saif S."/>
            <person name="Shea T."/>
            <person name="Sykes S."/>
            <person name="Wortman J."/>
            <person name="Nusbaum C."/>
            <person name="Birren B."/>
        </authorList>
    </citation>
    <scope>NUCLEOTIDE SEQUENCE [LARGE SCALE GENOMIC DNA]</scope>
    <source>
        <strain evidence="9 10">P1569</strain>
    </source>
</reference>
<sequence length="700" mass="77360">MKDIEAAIPGYELHASPKPGSVTGTGNEEPLPHPSIWLLLAVSMPRMAVQMAWAAQWAALGPYLSTMLPNTAVQLTQFIGPVAGVIVGPSVGVFSDRTTSRLGRRRPYLIVAGILSVICWIAMGYTRDIGDALGDHGDGTDGETDRTWTSVFTIIFYAWMDITVNMVQTPAMLLIADFAGDRQTTGAALGQAWSTLGAIVIAVYIEIFGAAYKTLHWFLGMLSVVMIICMAVACFFAHETPLDPNQVKKSSAWVQVKGAFYSVYQGLKTLPAALIVYSFGLFFVLYGFTAYNGNKGQFFGLEVYSGTATNADNCDPCSEAQNAYNEGVSLAGGTADLLYNIVGYVYSWCIPFLVSKFGLKWVLTMSTIPQMLLMIMAWVDNKGFDVFVVAISGITSSIWFSCIVPVVIHVMGEDVDIGMYVGALNSANCFGQLLNYAIGAAIVNTSLGYKLPVFLGGVMTALGFLVSAIFLKIKMYSLRLVRTASRGEHSAAQLKAELGLGVHLKPEDMAARFTWATEKLLLKDAGSYWDSIIFSDEKKWNLDGPDGFQQYWRDLRRPPRRTKRRQAEGGKQNSDHYAYTLSEFLLPYAHANYRLDYIFQQDNASIHTSARTNDFFADQEVKVLDWPSKSPDLNPIENLWSIMSRRVYRNGKQFDKVCDLKEALFEAWNSIPLALLQSLVESMPRRCLAVVAEKGDRTTY</sequence>
<dbReference type="eggNOG" id="KOG0637">
    <property type="taxonomic scope" value="Eukaryota"/>
</dbReference>
<evidence type="ECO:0000256" key="1">
    <source>
        <dbReference type="ARBA" id="ARBA00004141"/>
    </source>
</evidence>
<keyword evidence="5 7" id="KW-0472">Membrane</keyword>
<dbReference type="FunFam" id="1.20.1250.20:FF:001228">
    <property type="entry name" value="Uncharacterized protein"/>
    <property type="match status" value="1"/>
</dbReference>
<dbReference type="GO" id="GO:0008506">
    <property type="term" value="F:sucrose:proton symporter activity"/>
    <property type="evidence" value="ECO:0007669"/>
    <property type="project" value="TreeGrafter"/>
</dbReference>
<evidence type="ECO:0000256" key="6">
    <source>
        <dbReference type="SAM" id="MobiDB-lite"/>
    </source>
</evidence>
<comment type="subcellular location">
    <subcellularLocation>
        <location evidence="1">Membrane</location>
        <topology evidence="1">Multi-pass membrane protein</topology>
    </subcellularLocation>
</comment>
<feature type="transmembrane region" description="Helical" evidence="7">
    <location>
        <begin position="337"/>
        <end position="354"/>
    </location>
</feature>
<feature type="transmembrane region" description="Helical" evidence="7">
    <location>
        <begin position="449"/>
        <end position="471"/>
    </location>
</feature>
<dbReference type="GO" id="GO:0006814">
    <property type="term" value="P:sodium ion transport"/>
    <property type="evidence" value="ECO:0007669"/>
    <property type="project" value="InterPro"/>
</dbReference>
<keyword evidence="3 7" id="KW-0812">Transmembrane</keyword>
<feature type="transmembrane region" description="Helical" evidence="7">
    <location>
        <begin position="75"/>
        <end position="95"/>
    </location>
</feature>
<evidence type="ECO:0000313" key="10">
    <source>
        <dbReference type="Proteomes" id="UP000018721"/>
    </source>
</evidence>
<name>V9FRR6_PHYNI</name>
<evidence type="ECO:0000259" key="8">
    <source>
        <dbReference type="Pfam" id="PF13358"/>
    </source>
</evidence>
<dbReference type="InterPro" id="IPR011701">
    <property type="entry name" value="MFS"/>
</dbReference>
<dbReference type="Pfam" id="PF13358">
    <property type="entry name" value="DDE_3"/>
    <property type="match status" value="1"/>
</dbReference>
<dbReference type="Pfam" id="PF13347">
    <property type="entry name" value="MFS_2"/>
    <property type="match status" value="1"/>
</dbReference>
<dbReference type="InterPro" id="IPR038717">
    <property type="entry name" value="Tc1-like_DDE_dom"/>
</dbReference>
<feature type="transmembrane region" description="Helical" evidence="7">
    <location>
        <begin position="217"/>
        <end position="238"/>
    </location>
</feature>
<evidence type="ECO:0000313" key="9">
    <source>
        <dbReference type="EMBL" id="ETI54154.1"/>
    </source>
</evidence>
<evidence type="ECO:0000256" key="4">
    <source>
        <dbReference type="ARBA" id="ARBA00022989"/>
    </source>
</evidence>
<feature type="transmembrane region" description="Helical" evidence="7">
    <location>
        <begin position="361"/>
        <end position="380"/>
    </location>
</feature>
<keyword evidence="10" id="KW-1185">Reference proteome</keyword>
<dbReference type="Gene3D" id="1.20.1250.20">
    <property type="entry name" value="MFS general substrate transporter like domains"/>
    <property type="match status" value="1"/>
</dbReference>
<proteinExistence type="predicted"/>
<dbReference type="SUPFAM" id="SSF103473">
    <property type="entry name" value="MFS general substrate transporter"/>
    <property type="match status" value="1"/>
</dbReference>
<feature type="transmembrane region" description="Helical" evidence="7">
    <location>
        <begin position="420"/>
        <end position="443"/>
    </location>
</feature>
<protein>
    <recommendedName>
        <fullName evidence="8">Tc1-like transposase DDE domain-containing protein</fullName>
    </recommendedName>
</protein>
<evidence type="ECO:0000256" key="5">
    <source>
        <dbReference type="ARBA" id="ARBA00023136"/>
    </source>
</evidence>
<feature type="transmembrane region" description="Helical" evidence="7">
    <location>
        <begin position="154"/>
        <end position="176"/>
    </location>
</feature>
<dbReference type="PROSITE" id="PS00872">
    <property type="entry name" value="NA_GALACTOSIDE_SYMP"/>
    <property type="match status" value="1"/>
</dbReference>
<dbReference type="EMBL" id="ANIZ01000549">
    <property type="protein sequence ID" value="ETI54154.1"/>
    <property type="molecule type" value="Genomic_DNA"/>
</dbReference>
<dbReference type="InterPro" id="IPR036397">
    <property type="entry name" value="RNaseH_sf"/>
</dbReference>
<evidence type="ECO:0000256" key="7">
    <source>
        <dbReference type="SAM" id="Phobius"/>
    </source>
</evidence>
<feature type="transmembrane region" description="Helical" evidence="7">
    <location>
        <begin position="188"/>
        <end position="211"/>
    </location>
</feature>